<dbReference type="GO" id="GO:0003677">
    <property type="term" value="F:DNA binding"/>
    <property type="evidence" value="ECO:0007669"/>
    <property type="project" value="InterPro"/>
</dbReference>
<sequence length="171" mass="18715">MTNPSNQRLELEARNAAMREKMTSLLAGVSRQAEQLKQVQEHAASATGEATSRDGLVNVRVNSAGIVTDLQINPAAFRSTTAVKLSQAIVHTIQQAARNARAQADEVLAPMLADLPDMPDLFEGAPSFKDLTPKVPDIPDTGVVDDDDRGRSDDDDDEDDELASRWEERYR</sequence>
<dbReference type="AlphaFoldDB" id="A0AAC9HM88"/>
<dbReference type="InterPro" id="IPR036894">
    <property type="entry name" value="YbaB-like_sf"/>
</dbReference>
<feature type="compositionally biased region" description="Basic and acidic residues" evidence="1">
    <location>
        <begin position="162"/>
        <end position="171"/>
    </location>
</feature>
<dbReference type="RefSeq" id="WP_069847046.1">
    <property type="nucleotide sequence ID" value="NZ_CP014859.1"/>
</dbReference>
<evidence type="ECO:0008006" key="4">
    <source>
        <dbReference type="Google" id="ProtNLM"/>
    </source>
</evidence>
<name>A0AAC9HM88_9PSEU</name>
<feature type="compositionally biased region" description="Acidic residues" evidence="1">
    <location>
        <begin position="143"/>
        <end position="161"/>
    </location>
</feature>
<evidence type="ECO:0000313" key="2">
    <source>
        <dbReference type="EMBL" id="AOS61917.1"/>
    </source>
</evidence>
<dbReference type="SUPFAM" id="SSF82607">
    <property type="entry name" value="YbaB-like"/>
    <property type="match status" value="1"/>
</dbReference>
<reference evidence="3" key="1">
    <citation type="submission" date="2016-03" db="EMBL/GenBank/DDBJ databases">
        <title>Complete genome sequence of the type strain Actinoalloteichus hymeniacidonis DSM 45092.</title>
        <authorList>
            <person name="Schaffert L."/>
            <person name="Albersmeier A."/>
            <person name="Winkler A."/>
            <person name="Kalinowski J."/>
            <person name="Zotchev S."/>
            <person name="Ruckert C."/>
        </authorList>
    </citation>
    <scope>NUCLEOTIDE SEQUENCE [LARGE SCALE GENOMIC DNA]</scope>
    <source>
        <strain evidence="3">HPA177(T) (DSM 45092(T))</strain>
    </source>
</reference>
<evidence type="ECO:0000256" key="1">
    <source>
        <dbReference type="SAM" id="MobiDB-lite"/>
    </source>
</evidence>
<keyword evidence="3" id="KW-1185">Reference proteome</keyword>
<dbReference type="Gene3D" id="3.30.1310.10">
    <property type="entry name" value="Nucleoid-associated protein YbaB-like domain"/>
    <property type="match status" value="1"/>
</dbReference>
<dbReference type="EMBL" id="CP014859">
    <property type="protein sequence ID" value="AOS61917.1"/>
    <property type="molecule type" value="Genomic_DNA"/>
</dbReference>
<protein>
    <recommendedName>
        <fullName evidence="4">YbaB/EbfC DNA-binding family protein</fullName>
    </recommendedName>
</protein>
<dbReference type="KEGG" id="ahm:TL08_05450"/>
<dbReference type="InterPro" id="IPR004401">
    <property type="entry name" value="YbaB/EbfC"/>
</dbReference>
<evidence type="ECO:0000313" key="3">
    <source>
        <dbReference type="Proteomes" id="UP000095210"/>
    </source>
</evidence>
<proteinExistence type="predicted"/>
<accession>A0AAC9HM88</accession>
<dbReference type="Proteomes" id="UP000095210">
    <property type="component" value="Chromosome"/>
</dbReference>
<organism evidence="2 3">
    <name type="scientific">Actinoalloteichus hymeniacidonis</name>
    <dbReference type="NCBI Taxonomy" id="340345"/>
    <lineage>
        <taxon>Bacteria</taxon>
        <taxon>Bacillati</taxon>
        <taxon>Actinomycetota</taxon>
        <taxon>Actinomycetes</taxon>
        <taxon>Pseudonocardiales</taxon>
        <taxon>Pseudonocardiaceae</taxon>
        <taxon>Actinoalloteichus</taxon>
    </lineage>
</organism>
<feature type="region of interest" description="Disordered" evidence="1">
    <location>
        <begin position="124"/>
        <end position="171"/>
    </location>
</feature>
<dbReference type="Pfam" id="PF02575">
    <property type="entry name" value="YbaB_DNA_bd"/>
    <property type="match status" value="1"/>
</dbReference>
<gene>
    <name evidence="2" type="ORF">TL08_05450</name>
</gene>